<name>A0A5N6RM47_9ROSI</name>
<accession>A0A5N6RM47</accession>
<evidence type="ECO:0000256" key="3">
    <source>
        <dbReference type="ARBA" id="ARBA00023242"/>
    </source>
</evidence>
<dbReference type="SUPFAM" id="SSF49503">
    <property type="entry name" value="Cupredoxins"/>
    <property type="match status" value="1"/>
</dbReference>
<comment type="subcellular location">
    <subcellularLocation>
        <location evidence="1">Nucleus</location>
    </subcellularLocation>
</comment>
<evidence type="ECO:0000256" key="2">
    <source>
        <dbReference type="ARBA" id="ARBA00023125"/>
    </source>
</evidence>
<gene>
    <name evidence="7" type="ORF">FH972_018318</name>
</gene>
<dbReference type="Gene3D" id="2.60.40.420">
    <property type="entry name" value="Cupredoxins - blue copper proteins"/>
    <property type="match status" value="1"/>
</dbReference>
<dbReference type="SMR" id="A0A5N6RM47"/>
<protein>
    <recommendedName>
        <fullName evidence="6">BZIP domain-containing protein</fullName>
    </recommendedName>
</protein>
<evidence type="ECO:0000256" key="4">
    <source>
        <dbReference type="SAM" id="Coils"/>
    </source>
</evidence>
<dbReference type="Gene3D" id="1.20.5.170">
    <property type="match status" value="1"/>
</dbReference>
<dbReference type="InterPro" id="IPR004827">
    <property type="entry name" value="bZIP"/>
</dbReference>
<evidence type="ECO:0000313" key="8">
    <source>
        <dbReference type="Proteomes" id="UP000327013"/>
    </source>
</evidence>
<dbReference type="OrthoDB" id="644067at2759"/>
<dbReference type="SUPFAM" id="SSF57959">
    <property type="entry name" value="Leucine zipper domain"/>
    <property type="match status" value="1"/>
</dbReference>
<feature type="compositionally biased region" description="Polar residues" evidence="5">
    <location>
        <begin position="1"/>
        <end position="13"/>
    </location>
</feature>
<feature type="compositionally biased region" description="Low complexity" evidence="5">
    <location>
        <begin position="410"/>
        <end position="427"/>
    </location>
</feature>
<feature type="coiled-coil region" evidence="4">
    <location>
        <begin position="236"/>
        <end position="275"/>
    </location>
</feature>
<dbReference type="PROSITE" id="PS50217">
    <property type="entry name" value="BZIP"/>
    <property type="match status" value="1"/>
</dbReference>
<dbReference type="GO" id="GO:0003677">
    <property type="term" value="F:DNA binding"/>
    <property type="evidence" value="ECO:0007669"/>
    <property type="project" value="UniProtKB-KW"/>
</dbReference>
<keyword evidence="3" id="KW-0539">Nucleus</keyword>
<dbReference type="AlphaFoldDB" id="A0A5N6RM47"/>
<evidence type="ECO:0000259" key="6">
    <source>
        <dbReference type="PROSITE" id="PS50217"/>
    </source>
</evidence>
<dbReference type="PROSITE" id="PS00036">
    <property type="entry name" value="BZIP_BASIC"/>
    <property type="match status" value="1"/>
</dbReference>
<dbReference type="CDD" id="cd14707">
    <property type="entry name" value="bZIP_plant_BZIP46"/>
    <property type="match status" value="1"/>
</dbReference>
<feature type="region of interest" description="Disordered" evidence="5">
    <location>
        <begin position="1"/>
        <end position="59"/>
    </location>
</feature>
<dbReference type="FunFam" id="1.20.5.170:FF:000036">
    <property type="entry name" value="ABSCISIC ACID-INSENSITIVE 5-like protein 2"/>
    <property type="match status" value="1"/>
</dbReference>
<dbReference type="Proteomes" id="UP000327013">
    <property type="component" value="Chromosome 7"/>
</dbReference>
<dbReference type="InterPro" id="IPR046347">
    <property type="entry name" value="bZIP_sf"/>
</dbReference>
<dbReference type="SMART" id="SM00338">
    <property type="entry name" value="BRLZ"/>
    <property type="match status" value="1"/>
</dbReference>
<keyword evidence="4" id="KW-0175">Coiled coil</keyword>
<feature type="domain" description="BZIP" evidence="6">
    <location>
        <begin position="215"/>
        <end position="267"/>
    </location>
</feature>
<evidence type="ECO:0000256" key="5">
    <source>
        <dbReference type="SAM" id="MobiDB-lite"/>
    </source>
</evidence>
<dbReference type="PANTHER" id="PTHR34662:SF3">
    <property type="entry name" value="OS04G0422700 PROTEIN"/>
    <property type="match status" value="1"/>
</dbReference>
<sequence length="489" mass="52630">MASSKVMTSPNSGSRKSDLRRRASSSSATATKPQSLSDQTKSSFANANRGTLGSSSMTVDGLLRTVYDSKPSATESTLLDAQITVIDTPAPVQGPSDSKPNVPKTVDEVWREIVSGDRRECKEEAPEDEMMTLEDFLAQAGSVEDEDMKVEPNERLSGGVFSFDPVPTNQFAALDSMEGAIVGFGNGVEVIAGAGASAGRGKRGRVVMEPLDKAAQQRQRRMIKNRESAARSRERKQAYQVELESLAVRLEEENEKLLKEKAERTKERLKQASLSTTILIDGVSEWKNPVHIGDSIIFKHKNHYNLYIFQNQRAFNVCDFTQATLLNKPNSTSYTWHPSRPGFFYFAFSNGSLKACQASEKLSIKVSSTPPPEASAMPPELPPVAAPAPSSGGVVSSSPAFAWPFHPRQAASPSPAPTASSPVTVPSLVPDKSDGMPFINSNPAVPLPTGEVDSATIRPLPTSGQGGQVMVGLFAVQTAVFCEVLLMLL</sequence>
<dbReference type="InterPro" id="IPR008972">
    <property type="entry name" value="Cupredoxin"/>
</dbReference>
<dbReference type="GO" id="GO:0003700">
    <property type="term" value="F:DNA-binding transcription factor activity"/>
    <property type="evidence" value="ECO:0007669"/>
    <property type="project" value="InterPro"/>
</dbReference>
<keyword evidence="2" id="KW-0238">DNA-binding</keyword>
<feature type="compositionally biased region" description="Polar residues" evidence="5">
    <location>
        <begin position="28"/>
        <end position="58"/>
    </location>
</feature>
<proteinExistence type="predicted"/>
<evidence type="ECO:0000313" key="7">
    <source>
        <dbReference type="EMBL" id="KAE8100418.1"/>
    </source>
</evidence>
<reference evidence="7 8" key="1">
    <citation type="submission" date="2019-06" db="EMBL/GenBank/DDBJ databases">
        <title>A chromosomal-level reference genome of Carpinus fangiana (Coryloideae, Betulaceae).</title>
        <authorList>
            <person name="Yang X."/>
            <person name="Wang Z."/>
            <person name="Zhang L."/>
            <person name="Hao G."/>
            <person name="Liu J."/>
            <person name="Yang Y."/>
        </authorList>
    </citation>
    <scope>NUCLEOTIDE SEQUENCE [LARGE SCALE GENOMIC DNA]</scope>
    <source>
        <strain evidence="7">Cfa_2016G</strain>
        <tissue evidence="7">Leaf</tissue>
    </source>
</reference>
<dbReference type="Pfam" id="PF00170">
    <property type="entry name" value="bZIP_1"/>
    <property type="match status" value="1"/>
</dbReference>
<feature type="region of interest" description="Disordered" evidence="5">
    <location>
        <begin position="408"/>
        <end position="427"/>
    </location>
</feature>
<dbReference type="PANTHER" id="PTHR34662">
    <property type="entry name" value="OS04G0422700 PROTEIN"/>
    <property type="match status" value="1"/>
</dbReference>
<dbReference type="GO" id="GO:0005634">
    <property type="term" value="C:nucleus"/>
    <property type="evidence" value="ECO:0007669"/>
    <property type="project" value="UniProtKB-SubCell"/>
</dbReference>
<organism evidence="7 8">
    <name type="scientific">Carpinus fangiana</name>
    <dbReference type="NCBI Taxonomy" id="176857"/>
    <lineage>
        <taxon>Eukaryota</taxon>
        <taxon>Viridiplantae</taxon>
        <taxon>Streptophyta</taxon>
        <taxon>Embryophyta</taxon>
        <taxon>Tracheophyta</taxon>
        <taxon>Spermatophyta</taxon>
        <taxon>Magnoliopsida</taxon>
        <taxon>eudicotyledons</taxon>
        <taxon>Gunneridae</taxon>
        <taxon>Pentapetalae</taxon>
        <taxon>rosids</taxon>
        <taxon>fabids</taxon>
        <taxon>Fagales</taxon>
        <taxon>Betulaceae</taxon>
        <taxon>Carpinus</taxon>
    </lineage>
</organism>
<evidence type="ECO:0000256" key="1">
    <source>
        <dbReference type="ARBA" id="ARBA00004123"/>
    </source>
</evidence>
<dbReference type="EMBL" id="CM017327">
    <property type="protein sequence ID" value="KAE8100418.1"/>
    <property type="molecule type" value="Genomic_DNA"/>
</dbReference>
<keyword evidence="8" id="KW-1185">Reference proteome</keyword>